<evidence type="ECO:0000256" key="5">
    <source>
        <dbReference type="ARBA" id="ARBA00023136"/>
    </source>
</evidence>
<keyword evidence="9" id="KW-1185">Reference proteome</keyword>
<evidence type="ECO:0000313" key="9">
    <source>
        <dbReference type="Proteomes" id="UP001333110"/>
    </source>
</evidence>
<dbReference type="Pfam" id="PF04505">
    <property type="entry name" value="CD225"/>
    <property type="match status" value="1"/>
</dbReference>
<organism evidence="8 9">
    <name type="scientific">Mycteria americana</name>
    <name type="common">Wood stork</name>
    <dbReference type="NCBI Taxonomy" id="33587"/>
    <lineage>
        <taxon>Eukaryota</taxon>
        <taxon>Metazoa</taxon>
        <taxon>Chordata</taxon>
        <taxon>Craniata</taxon>
        <taxon>Vertebrata</taxon>
        <taxon>Euteleostomi</taxon>
        <taxon>Archelosauria</taxon>
        <taxon>Archosauria</taxon>
        <taxon>Dinosauria</taxon>
        <taxon>Saurischia</taxon>
        <taxon>Theropoda</taxon>
        <taxon>Coelurosauria</taxon>
        <taxon>Aves</taxon>
        <taxon>Neognathae</taxon>
        <taxon>Neoaves</taxon>
        <taxon>Aequornithes</taxon>
        <taxon>Ciconiiformes</taxon>
        <taxon>Ciconiidae</taxon>
        <taxon>Mycteria</taxon>
    </lineage>
</organism>
<gene>
    <name evidence="8" type="ORF">QYF61_009081</name>
</gene>
<dbReference type="PANTHER" id="PTHR14948:SF1">
    <property type="entry name" value="TRAFFICKING REGULATOR OF GLUT4 1"/>
    <property type="match status" value="1"/>
</dbReference>
<evidence type="ECO:0000313" key="8">
    <source>
        <dbReference type="EMBL" id="KAK4812189.1"/>
    </source>
</evidence>
<comment type="caution">
    <text evidence="8">The sequence shown here is derived from an EMBL/GenBank/DDBJ whole genome shotgun (WGS) entry which is preliminary data.</text>
</comment>
<keyword evidence="5 7" id="KW-0472">Membrane</keyword>
<feature type="compositionally biased region" description="Polar residues" evidence="6">
    <location>
        <begin position="133"/>
        <end position="144"/>
    </location>
</feature>
<comment type="subcellular location">
    <subcellularLocation>
        <location evidence="1">Membrane</location>
    </subcellularLocation>
</comment>
<sequence length="192" mass="19666">MERDGPGLGGGIRAHPGQGSGQPDGSGQPGPCRQSGSLAGLPREGAGRRSKDKGSPSAPPGSRAQPCSTGETLAGGWFLSSDTSKGRAAPAALLVALEKKFYPLNIPHTSANTLTSEEGRIKPAGLPPVTGVRASSTSRNSGQQGDMDGARRLGRMARLLSIVSIILGTIIIVLYVSLGVRGNVSFSFPQPR</sequence>
<dbReference type="InterPro" id="IPR051423">
    <property type="entry name" value="CD225/Dispanin"/>
</dbReference>
<name>A0AAN7MSE6_MYCAM</name>
<dbReference type="GO" id="GO:0016020">
    <property type="term" value="C:membrane"/>
    <property type="evidence" value="ECO:0007669"/>
    <property type="project" value="UniProtKB-SubCell"/>
</dbReference>
<feature type="compositionally biased region" description="Gly residues" evidence="6">
    <location>
        <begin position="1"/>
        <end position="28"/>
    </location>
</feature>
<dbReference type="InterPro" id="IPR007593">
    <property type="entry name" value="CD225/Dispanin_fam"/>
</dbReference>
<evidence type="ECO:0000256" key="7">
    <source>
        <dbReference type="SAM" id="Phobius"/>
    </source>
</evidence>
<keyword evidence="3 7" id="KW-0812">Transmembrane</keyword>
<feature type="compositionally biased region" description="Basic and acidic residues" evidence="6">
    <location>
        <begin position="45"/>
        <end position="54"/>
    </location>
</feature>
<evidence type="ECO:0000256" key="1">
    <source>
        <dbReference type="ARBA" id="ARBA00004370"/>
    </source>
</evidence>
<evidence type="ECO:0000256" key="2">
    <source>
        <dbReference type="ARBA" id="ARBA00006843"/>
    </source>
</evidence>
<evidence type="ECO:0000256" key="6">
    <source>
        <dbReference type="SAM" id="MobiDB-lite"/>
    </source>
</evidence>
<comment type="similarity">
    <text evidence="2">Belongs to the CD225/Dispanin family.</text>
</comment>
<dbReference type="PANTHER" id="PTHR14948">
    <property type="entry name" value="NG5"/>
    <property type="match status" value="1"/>
</dbReference>
<accession>A0AAN7MSE6</accession>
<dbReference type="EMBL" id="JAUNZN010000015">
    <property type="protein sequence ID" value="KAK4812189.1"/>
    <property type="molecule type" value="Genomic_DNA"/>
</dbReference>
<evidence type="ECO:0000256" key="3">
    <source>
        <dbReference type="ARBA" id="ARBA00022692"/>
    </source>
</evidence>
<keyword evidence="4 7" id="KW-1133">Transmembrane helix</keyword>
<reference evidence="8 9" key="1">
    <citation type="journal article" date="2023" name="J. Hered.">
        <title>Chromosome-level genome of the wood stork (Mycteria americana) provides insight into avian chromosome evolution.</title>
        <authorList>
            <person name="Flamio R. Jr."/>
            <person name="Ramstad K.M."/>
        </authorList>
    </citation>
    <scope>NUCLEOTIDE SEQUENCE [LARGE SCALE GENOMIC DNA]</scope>
    <source>
        <strain evidence="8">JAX WOST 10</strain>
    </source>
</reference>
<evidence type="ECO:0000256" key="4">
    <source>
        <dbReference type="ARBA" id="ARBA00022989"/>
    </source>
</evidence>
<protein>
    <submittedName>
        <fullName evidence="8">Uncharacterized protein</fullName>
    </submittedName>
</protein>
<dbReference type="AlphaFoldDB" id="A0AAN7MSE6"/>
<feature type="transmembrane region" description="Helical" evidence="7">
    <location>
        <begin position="159"/>
        <end position="178"/>
    </location>
</feature>
<proteinExistence type="inferred from homology"/>
<feature type="region of interest" description="Disordered" evidence="6">
    <location>
        <begin position="119"/>
        <end position="148"/>
    </location>
</feature>
<feature type="region of interest" description="Disordered" evidence="6">
    <location>
        <begin position="1"/>
        <end position="69"/>
    </location>
</feature>
<dbReference type="Proteomes" id="UP001333110">
    <property type="component" value="Unassembled WGS sequence"/>
</dbReference>